<reference evidence="3" key="1">
    <citation type="submission" date="2021-12" db="EMBL/GenBank/DDBJ databases">
        <authorList>
            <person name="King R."/>
        </authorList>
    </citation>
    <scope>NUCLEOTIDE SEQUENCE</scope>
</reference>
<name>A0A9P0APB3_BEMTA</name>
<proteinExistence type="predicted"/>
<dbReference type="SUPFAM" id="SSF48403">
    <property type="entry name" value="Ankyrin repeat"/>
    <property type="match status" value="1"/>
</dbReference>
<dbReference type="AlphaFoldDB" id="A0A9P0APB3"/>
<feature type="region of interest" description="Disordered" evidence="2">
    <location>
        <begin position="90"/>
        <end position="112"/>
    </location>
</feature>
<accession>A0A9P0APB3</accession>
<evidence type="ECO:0000313" key="3">
    <source>
        <dbReference type="EMBL" id="CAH0395710.1"/>
    </source>
</evidence>
<keyword evidence="4" id="KW-1185">Reference proteome</keyword>
<feature type="compositionally biased region" description="Low complexity" evidence="2">
    <location>
        <begin position="93"/>
        <end position="107"/>
    </location>
</feature>
<evidence type="ECO:0000256" key="1">
    <source>
        <dbReference type="PROSITE-ProRule" id="PRU00023"/>
    </source>
</evidence>
<dbReference type="PROSITE" id="PS50088">
    <property type="entry name" value="ANK_REPEAT"/>
    <property type="match status" value="1"/>
</dbReference>
<dbReference type="EMBL" id="OU963870">
    <property type="protein sequence ID" value="CAH0395710.1"/>
    <property type="molecule type" value="Genomic_DNA"/>
</dbReference>
<dbReference type="InterPro" id="IPR036770">
    <property type="entry name" value="Ankyrin_rpt-contain_sf"/>
</dbReference>
<organism evidence="3 4">
    <name type="scientific">Bemisia tabaci</name>
    <name type="common">Sweetpotato whitefly</name>
    <name type="synonym">Aleurodes tabaci</name>
    <dbReference type="NCBI Taxonomy" id="7038"/>
    <lineage>
        <taxon>Eukaryota</taxon>
        <taxon>Metazoa</taxon>
        <taxon>Ecdysozoa</taxon>
        <taxon>Arthropoda</taxon>
        <taxon>Hexapoda</taxon>
        <taxon>Insecta</taxon>
        <taxon>Pterygota</taxon>
        <taxon>Neoptera</taxon>
        <taxon>Paraneoptera</taxon>
        <taxon>Hemiptera</taxon>
        <taxon>Sternorrhyncha</taxon>
        <taxon>Aleyrodoidea</taxon>
        <taxon>Aleyrodidae</taxon>
        <taxon>Aleyrodinae</taxon>
        <taxon>Bemisia</taxon>
    </lineage>
</organism>
<evidence type="ECO:0000256" key="2">
    <source>
        <dbReference type="SAM" id="MobiDB-lite"/>
    </source>
</evidence>
<dbReference type="Gene3D" id="1.25.40.20">
    <property type="entry name" value="Ankyrin repeat-containing domain"/>
    <property type="match status" value="1"/>
</dbReference>
<keyword evidence="1" id="KW-0040">ANK repeat</keyword>
<dbReference type="Proteomes" id="UP001152759">
    <property type="component" value="Chromosome 9"/>
</dbReference>
<dbReference type="InterPro" id="IPR002110">
    <property type="entry name" value="Ankyrin_rpt"/>
</dbReference>
<feature type="repeat" description="ANK" evidence="1">
    <location>
        <begin position="303"/>
        <end position="335"/>
    </location>
</feature>
<sequence length="601" mass="67824">MSVRRFVQCLILVVEDKIPSHIVVEFSGQSSVNPAEQSQSVSAWLHSPTTSRYVAQFQETPRHTAGGPLVEVARSVSTWLYSPSTSEYVTQPQASRSQQFGSSFSSPRQDRSTREKRKRFFIILPRILVTEHPTILQQLLNGNIRVLDEEAVSSISPEAKVSMIEILLNISSTCPLSILYSAPVYPKPASEQDSEFFEYASCCGNDTIIRHLFGVSRVLIEPHEHSTAQSALDNENLRILNSFLSRRTRLSFAQTQDYQERRVAQAFKFKSDIKLMTQLLNIAVRLDHVALLNLLDKHDIYVDSPMALRLAVLAGASSVVEFLVEIGIDVNKPNSVNMTPLGLIVNAEPDALFSLNVTRMLVKHGADLFAHVAPSCSRSILKDACLKKKRELFSFFLENCFVNPTMFKDVPAHRAFLRCIADGAFEKSPDFRDMFARHLVKIAALFCSSEFDEDLSSLWSKDPIGLAVFRSECESELLQLKTAKIHNTDVPLLDLLRSPDRRVSRLLSNKSVTRGIESLNLIHEFPYYGNILKERVEKCKSFNLCLKEACKSLDYFLSPRSIDLPAEIKELIFGYLRFVDLVRLKRAAHARNARSRSRPGV</sequence>
<evidence type="ECO:0000313" key="4">
    <source>
        <dbReference type="Proteomes" id="UP001152759"/>
    </source>
</evidence>
<protein>
    <submittedName>
        <fullName evidence="3">Uncharacterized protein</fullName>
    </submittedName>
</protein>
<gene>
    <name evidence="3" type="ORF">BEMITA_LOCUS13862</name>
</gene>